<sequence>MTSEHCNVTDGFSDRDRELLAMFDMTEEQVREAEMIAESETIPDGLVGPVYYGRHHTDASRLGS</sequence>
<organism evidence="1 2">
    <name type="scientific">Bifidobacterium longum</name>
    <dbReference type="NCBI Taxonomy" id="216816"/>
    <lineage>
        <taxon>Bacteria</taxon>
        <taxon>Bacillati</taxon>
        <taxon>Actinomycetota</taxon>
        <taxon>Actinomycetes</taxon>
        <taxon>Bifidobacteriales</taxon>
        <taxon>Bifidobacteriaceae</taxon>
        <taxon>Bifidobacterium</taxon>
    </lineage>
</organism>
<comment type="caution">
    <text evidence="1">The sequence shown here is derived from an EMBL/GenBank/DDBJ whole genome shotgun (WGS) entry which is preliminary data.</text>
</comment>
<proteinExistence type="predicted"/>
<reference evidence="1" key="1">
    <citation type="submission" date="2021-06" db="EMBL/GenBank/DDBJ databases">
        <title>Collection of gut derived symbiotic bacterial strains cultured from healthy donors.</title>
        <authorList>
            <person name="Lin H."/>
            <person name="Littmann E."/>
            <person name="Pamer E.G."/>
        </authorList>
    </citation>
    <scope>NUCLEOTIDE SEQUENCE</scope>
    <source>
        <strain evidence="1">MSK.19.9</strain>
    </source>
</reference>
<dbReference type="Proteomes" id="UP001195937">
    <property type="component" value="Unassembled WGS sequence"/>
</dbReference>
<dbReference type="EMBL" id="JAHOFX010000002">
    <property type="protein sequence ID" value="MBV3437828.1"/>
    <property type="molecule type" value="Genomic_DNA"/>
</dbReference>
<gene>
    <name evidence="1" type="ORF">KSW34_01995</name>
</gene>
<evidence type="ECO:0000313" key="2">
    <source>
        <dbReference type="Proteomes" id="UP001195937"/>
    </source>
</evidence>
<dbReference type="AlphaFoldDB" id="A0AAW4NKM8"/>
<evidence type="ECO:0000313" key="1">
    <source>
        <dbReference type="EMBL" id="MBV3437828.1"/>
    </source>
</evidence>
<name>A0AAW4NKM8_BIFLN</name>
<protein>
    <submittedName>
        <fullName evidence="1">Uncharacterized protein</fullName>
    </submittedName>
</protein>
<accession>A0AAW4NKM8</accession>
<dbReference type="RefSeq" id="WP_060662211.1">
    <property type="nucleotide sequence ID" value="NZ_CP010453.1"/>
</dbReference>